<name>G5H659_9BACT</name>
<sequence length="146" mass="15514">MKEYKFKIHGNEYEVSINSVEDNIADVTVNGTQYEVEIEGKASKVSKITKPTPSTSSAATTAEVISTAKAAAKKSAGTAVKSPLPGVIVDLKVREGDQVKAGQHLLVLEAMKMENNIDADRDGIIVELKVNKGDSVLEGDTLLTIG</sequence>
<comment type="caution">
    <text evidence="3">The sequence shown here is derived from an EMBL/GenBank/DDBJ whole genome shotgun (WGS) entry which is preliminary data.</text>
</comment>
<proteinExistence type="predicted"/>
<dbReference type="STRING" id="742725.HMPREF9450_00419"/>
<keyword evidence="4" id="KW-1185">Reference proteome</keyword>
<evidence type="ECO:0000259" key="2">
    <source>
        <dbReference type="PROSITE" id="PS50968"/>
    </source>
</evidence>
<dbReference type="Pfam" id="PF00364">
    <property type="entry name" value="Biotin_lipoyl"/>
    <property type="match status" value="1"/>
</dbReference>
<reference evidence="3 4" key="1">
    <citation type="submission" date="2011-08" db="EMBL/GenBank/DDBJ databases">
        <title>The Genome Sequence of Alistipes indistinctus YIT 12060.</title>
        <authorList>
            <consortium name="The Broad Institute Genome Sequencing Platform"/>
            <person name="Earl A."/>
            <person name="Ward D."/>
            <person name="Feldgarden M."/>
            <person name="Gevers D."/>
            <person name="Morotomi M."/>
            <person name="Young S.K."/>
            <person name="Zeng Q."/>
            <person name="Gargeya S."/>
            <person name="Fitzgerald M."/>
            <person name="Haas B."/>
            <person name="Abouelleil A."/>
            <person name="Alvarado L."/>
            <person name="Arachchi H.M."/>
            <person name="Berlin A."/>
            <person name="Brown A."/>
            <person name="Chapman S.B."/>
            <person name="Chen Z."/>
            <person name="Dunbar C."/>
            <person name="Freedman E."/>
            <person name="Gearin G."/>
            <person name="Gellesch M."/>
            <person name="Goldberg J."/>
            <person name="Griggs A."/>
            <person name="Gujja S."/>
            <person name="Heiman D."/>
            <person name="Howarth C."/>
            <person name="Larson L."/>
            <person name="Lui A."/>
            <person name="MacDonald P.J.P."/>
            <person name="Montmayeur A."/>
            <person name="Murphy C."/>
            <person name="Neiman D."/>
            <person name="Pearson M."/>
            <person name="Priest M."/>
            <person name="Roberts A."/>
            <person name="Saif S."/>
            <person name="Shea T."/>
            <person name="Shenoy N."/>
            <person name="Sisk P."/>
            <person name="Stolte C."/>
            <person name="Sykes S."/>
            <person name="Wortman J."/>
            <person name="Nusbaum C."/>
            <person name="Birren B."/>
        </authorList>
    </citation>
    <scope>NUCLEOTIDE SEQUENCE [LARGE SCALE GENOMIC DNA]</scope>
    <source>
        <strain evidence="3 4">YIT 12060</strain>
    </source>
</reference>
<evidence type="ECO:0000256" key="1">
    <source>
        <dbReference type="ARBA" id="ARBA00023267"/>
    </source>
</evidence>
<dbReference type="RefSeq" id="WP_009133225.1">
    <property type="nucleotide sequence ID" value="NZ_CP102250.1"/>
</dbReference>
<dbReference type="PANTHER" id="PTHR45266">
    <property type="entry name" value="OXALOACETATE DECARBOXYLASE ALPHA CHAIN"/>
    <property type="match status" value="1"/>
</dbReference>
<dbReference type="HOGENOM" id="CLU_016733_5_4_10"/>
<dbReference type="GeneID" id="92816840"/>
<dbReference type="InterPro" id="IPR000089">
    <property type="entry name" value="Biotin_lipoyl"/>
</dbReference>
<feature type="domain" description="Lipoyl-binding" evidence="2">
    <location>
        <begin position="69"/>
        <end position="146"/>
    </location>
</feature>
<dbReference type="PROSITE" id="PS50968">
    <property type="entry name" value="BIOTINYL_LIPOYL"/>
    <property type="match status" value="1"/>
</dbReference>
<dbReference type="AlphaFoldDB" id="G5H659"/>
<dbReference type="OrthoDB" id="9812676at2"/>
<dbReference type="CDD" id="cd06850">
    <property type="entry name" value="biotinyl_domain"/>
    <property type="match status" value="1"/>
</dbReference>
<dbReference type="FunFam" id="2.40.50.100:FF:000003">
    <property type="entry name" value="Acetyl-CoA carboxylase biotin carboxyl carrier protein"/>
    <property type="match status" value="1"/>
</dbReference>
<accession>G5H659</accession>
<protein>
    <recommendedName>
        <fullName evidence="2">Lipoyl-binding domain-containing protein</fullName>
    </recommendedName>
</protein>
<dbReference type="PATRIC" id="fig|742725.3.peg.464"/>
<evidence type="ECO:0000313" key="4">
    <source>
        <dbReference type="Proteomes" id="UP000006008"/>
    </source>
</evidence>
<dbReference type="InterPro" id="IPR001882">
    <property type="entry name" value="Biotin_BS"/>
</dbReference>
<dbReference type="Gene3D" id="2.40.50.100">
    <property type="match status" value="1"/>
</dbReference>
<dbReference type="PROSITE" id="PS00188">
    <property type="entry name" value="BIOTIN"/>
    <property type="match status" value="1"/>
</dbReference>
<evidence type="ECO:0000313" key="3">
    <source>
        <dbReference type="EMBL" id="EHB93153.1"/>
    </source>
</evidence>
<dbReference type="InterPro" id="IPR011053">
    <property type="entry name" value="Single_hybrid_motif"/>
</dbReference>
<dbReference type="PANTHER" id="PTHR45266:SF3">
    <property type="entry name" value="OXALOACETATE DECARBOXYLASE ALPHA CHAIN"/>
    <property type="match status" value="1"/>
</dbReference>
<gene>
    <name evidence="3" type="ORF">HMPREF9450_00419</name>
</gene>
<dbReference type="InterPro" id="IPR050709">
    <property type="entry name" value="Biotin_Carboxyl_Carrier/Decarb"/>
</dbReference>
<dbReference type="SUPFAM" id="SSF51230">
    <property type="entry name" value="Single hybrid motif"/>
    <property type="match status" value="1"/>
</dbReference>
<organism evidence="3 4">
    <name type="scientific">Alistipes indistinctus YIT 12060</name>
    <dbReference type="NCBI Taxonomy" id="742725"/>
    <lineage>
        <taxon>Bacteria</taxon>
        <taxon>Pseudomonadati</taxon>
        <taxon>Bacteroidota</taxon>
        <taxon>Bacteroidia</taxon>
        <taxon>Bacteroidales</taxon>
        <taxon>Rikenellaceae</taxon>
        <taxon>Alistipes</taxon>
    </lineage>
</organism>
<keyword evidence="1" id="KW-0092">Biotin</keyword>
<dbReference type="eggNOG" id="COG4770">
    <property type="taxonomic scope" value="Bacteria"/>
</dbReference>
<dbReference type="EMBL" id="ADLD01000004">
    <property type="protein sequence ID" value="EHB93153.1"/>
    <property type="molecule type" value="Genomic_DNA"/>
</dbReference>
<dbReference type="Proteomes" id="UP000006008">
    <property type="component" value="Unassembled WGS sequence"/>
</dbReference>